<reference evidence="1" key="1">
    <citation type="submission" date="2019-10" db="EMBL/GenBank/DDBJ databases">
        <title>Draft genome sequece of Microseira wollei NIES-4236.</title>
        <authorList>
            <person name="Yamaguchi H."/>
            <person name="Suzuki S."/>
            <person name="Kawachi M."/>
        </authorList>
    </citation>
    <scope>NUCLEOTIDE SEQUENCE</scope>
    <source>
        <strain evidence="1">NIES-4236</strain>
    </source>
</reference>
<evidence type="ECO:0000313" key="2">
    <source>
        <dbReference type="Proteomes" id="UP001050975"/>
    </source>
</evidence>
<dbReference type="EMBL" id="BLAY01000118">
    <property type="protein sequence ID" value="GET41334.1"/>
    <property type="molecule type" value="Genomic_DNA"/>
</dbReference>
<sequence>MLSSGHRLVRSWIKLLAMPMAILTVETLCAEAAIFSAAESQHPEPILYGVTDGKAVGTYLEQKFKLYLKQKYEFLEGNSASGIDFPGLLVDVKVTSVRQPQSSCPFKSARQKIFGLGYSLIVFVYDKADDSINRTATLTILHRIYVSAERTADFQMTRGIRNILDNEGNKDDLIAFMFDRNLPVDEIEAGNIADEILRNPPLQGFLTISNALQWRLQYGRVIERAGQEEGIVAVYRAIP</sequence>
<name>A0AAV3WKV9_9CYAN</name>
<dbReference type="AlphaFoldDB" id="A0AAV3WKV9"/>
<proteinExistence type="predicted"/>
<comment type="caution">
    <text evidence="1">The sequence shown here is derived from an EMBL/GenBank/DDBJ whole genome shotgun (WGS) entry which is preliminary data.</text>
</comment>
<organism evidence="1 2">
    <name type="scientific">Microseira wollei NIES-4236</name>
    <dbReference type="NCBI Taxonomy" id="2530354"/>
    <lineage>
        <taxon>Bacteria</taxon>
        <taxon>Bacillati</taxon>
        <taxon>Cyanobacteriota</taxon>
        <taxon>Cyanophyceae</taxon>
        <taxon>Oscillatoriophycideae</taxon>
        <taxon>Aerosakkonematales</taxon>
        <taxon>Aerosakkonemataceae</taxon>
        <taxon>Microseira</taxon>
    </lineage>
</organism>
<protein>
    <submittedName>
        <fullName evidence="1">Type II site-specific deoxyribonuclease</fullName>
    </submittedName>
</protein>
<accession>A0AAV3WKV9</accession>
<dbReference type="Proteomes" id="UP001050975">
    <property type="component" value="Unassembled WGS sequence"/>
</dbReference>
<evidence type="ECO:0000313" key="1">
    <source>
        <dbReference type="EMBL" id="GET41334.1"/>
    </source>
</evidence>
<gene>
    <name evidence="1" type="ORF">MiSe_61460</name>
</gene>
<keyword evidence="2" id="KW-1185">Reference proteome</keyword>